<evidence type="ECO:0008006" key="3">
    <source>
        <dbReference type="Google" id="ProtNLM"/>
    </source>
</evidence>
<comment type="caution">
    <text evidence="1">The sequence shown here is derived from an EMBL/GenBank/DDBJ whole genome shotgun (WGS) entry which is preliminary data.</text>
</comment>
<name>A0ABT8QZ55_9BACT</name>
<dbReference type="Proteomes" id="UP001168528">
    <property type="component" value="Unassembled WGS sequence"/>
</dbReference>
<gene>
    <name evidence="1" type="ORF">Q0590_02625</name>
</gene>
<sequence>MRTIPLQMIDDGGKFRFPGKQVIFTKANNMATINIEARKADGSCYIENRPACMCKTPQGKIFNQDWFSLVEEI</sequence>
<organism evidence="1 2">
    <name type="scientific">Rhodocytophaga aerolata</name>
    <dbReference type="NCBI Taxonomy" id="455078"/>
    <lineage>
        <taxon>Bacteria</taxon>
        <taxon>Pseudomonadati</taxon>
        <taxon>Bacteroidota</taxon>
        <taxon>Cytophagia</taxon>
        <taxon>Cytophagales</taxon>
        <taxon>Rhodocytophagaceae</taxon>
        <taxon>Rhodocytophaga</taxon>
    </lineage>
</organism>
<reference evidence="1" key="1">
    <citation type="submission" date="2023-07" db="EMBL/GenBank/DDBJ databases">
        <title>The genome sequence of Rhodocytophaga aerolata KACC 12507.</title>
        <authorList>
            <person name="Zhang X."/>
        </authorList>
    </citation>
    <scope>NUCLEOTIDE SEQUENCE</scope>
    <source>
        <strain evidence="1">KACC 12507</strain>
    </source>
</reference>
<evidence type="ECO:0000313" key="1">
    <source>
        <dbReference type="EMBL" id="MDO1445124.1"/>
    </source>
</evidence>
<proteinExistence type="predicted"/>
<evidence type="ECO:0000313" key="2">
    <source>
        <dbReference type="Proteomes" id="UP001168528"/>
    </source>
</evidence>
<keyword evidence="2" id="KW-1185">Reference proteome</keyword>
<dbReference type="RefSeq" id="WP_302035918.1">
    <property type="nucleotide sequence ID" value="NZ_JAUKPO010000001.1"/>
</dbReference>
<accession>A0ABT8QZ55</accession>
<dbReference type="EMBL" id="JAUKPO010000001">
    <property type="protein sequence ID" value="MDO1445124.1"/>
    <property type="molecule type" value="Genomic_DNA"/>
</dbReference>
<protein>
    <recommendedName>
        <fullName evidence="3">Phage protein</fullName>
    </recommendedName>
</protein>